<feature type="region of interest" description="Disordered" evidence="1">
    <location>
        <begin position="48"/>
        <end position="75"/>
    </location>
</feature>
<protein>
    <submittedName>
        <fullName evidence="2">RSC complex subunit Rsc58</fullName>
    </submittedName>
</protein>
<proteinExistence type="predicted"/>
<dbReference type="EMBL" id="CAHR02000034">
    <property type="protein sequence ID" value="CCG81307.1"/>
    <property type="molecule type" value="Genomic_DNA"/>
</dbReference>
<dbReference type="AlphaFoldDB" id="R4XAJ1"/>
<feature type="compositionally biased region" description="Polar residues" evidence="1">
    <location>
        <begin position="348"/>
        <end position="372"/>
    </location>
</feature>
<feature type="region of interest" description="Disordered" evidence="1">
    <location>
        <begin position="330"/>
        <end position="372"/>
    </location>
</feature>
<dbReference type="Proteomes" id="UP000013776">
    <property type="component" value="Unassembled WGS sequence"/>
</dbReference>
<dbReference type="VEuPathDB" id="FungiDB:TAPDE_001050"/>
<dbReference type="STRING" id="1097556.R4XAJ1"/>
<evidence type="ECO:0000313" key="2">
    <source>
        <dbReference type="EMBL" id="CCG81307.1"/>
    </source>
</evidence>
<comment type="caution">
    <text evidence="2">The sequence shown here is derived from an EMBL/GenBank/DDBJ whole genome shotgun (WGS) entry which is preliminary data.</text>
</comment>
<keyword evidence="3" id="KW-1185">Reference proteome</keyword>
<name>R4XAJ1_TAPDE</name>
<gene>
    <name evidence="2" type="ORF">TAPDE_001050</name>
</gene>
<evidence type="ECO:0000256" key="1">
    <source>
        <dbReference type="SAM" id="MobiDB-lite"/>
    </source>
</evidence>
<organism evidence="2 3">
    <name type="scientific">Taphrina deformans (strain PYCC 5710 / ATCC 11124 / CBS 356.35 / IMI 108563 / JCM 9778 / NBRC 8474)</name>
    <name type="common">Peach leaf curl fungus</name>
    <name type="synonym">Lalaria deformans</name>
    <dbReference type="NCBI Taxonomy" id="1097556"/>
    <lineage>
        <taxon>Eukaryota</taxon>
        <taxon>Fungi</taxon>
        <taxon>Dikarya</taxon>
        <taxon>Ascomycota</taxon>
        <taxon>Taphrinomycotina</taxon>
        <taxon>Taphrinomycetes</taxon>
        <taxon>Taphrinales</taxon>
        <taxon>Taphrinaceae</taxon>
        <taxon>Taphrina</taxon>
    </lineage>
</organism>
<feature type="region of interest" description="Disordered" evidence="1">
    <location>
        <begin position="187"/>
        <end position="213"/>
    </location>
</feature>
<accession>R4XAJ1</accession>
<feature type="compositionally biased region" description="Basic and acidic residues" evidence="1">
    <location>
        <begin position="198"/>
        <end position="213"/>
    </location>
</feature>
<sequence length="372" mass="41212">MYYDSLVELSKHLTHAYQGLVPSVKSSKAREQIARSYRYITTLIQLASKETPDGPKSPTNDSVEGPQGFPDRPPEKKALFASTVTGPLFTSATNLRAEDNNLELPSHLQLIDVLPTPSTGSRALEDLRQDPVLSERNTYLAAGRQAITTARPIRRSQHESFGPDVDSTGAILGRDTTNMLLTHLRSTKLKPPAANDDVDLKSKSNDDKTHDIQPIDFSFDEDLLDTFDTQEVRDNDITTMLMELAESQSRRLAQSAFTSPSDEEQALAQTISRKLQETITNQGVKPAQLVSTGVRRDFSLMRYTPSYTGTLPPTIAQAVRATYAQVVPLKSQPFQTSRPQHFTKDVRTGQSNRASNQSTPHTQHSQLTKPVP</sequence>
<reference evidence="2 3" key="1">
    <citation type="journal article" date="2013" name="MBio">
        <title>Genome sequencing of the plant pathogen Taphrina deformans, the causal agent of peach leaf curl.</title>
        <authorList>
            <person name="Cisse O.H."/>
            <person name="Almeida J.M.G.C.F."/>
            <person name="Fonseca A."/>
            <person name="Kumar A.A."/>
            <person name="Salojaervi J."/>
            <person name="Overmyer K."/>
            <person name="Hauser P.M."/>
            <person name="Pagni M."/>
        </authorList>
    </citation>
    <scope>NUCLEOTIDE SEQUENCE [LARGE SCALE GENOMIC DNA]</scope>
    <source>
        <strain evidence="3">PYCC 5710 / ATCC 11124 / CBS 356.35 / IMI 108563 / JCM 9778 / NBRC 8474</strain>
    </source>
</reference>
<evidence type="ECO:0000313" key="3">
    <source>
        <dbReference type="Proteomes" id="UP000013776"/>
    </source>
</evidence>